<keyword evidence="7" id="KW-1185">Reference proteome</keyword>
<reference evidence="6 7" key="1">
    <citation type="submission" date="2021-03" db="EMBL/GenBank/DDBJ databases">
        <title>Succinivibrio sp. nov. isolated from feces of cow.</title>
        <authorList>
            <person name="Choi J.-Y."/>
        </authorList>
    </citation>
    <scope>NUCLEOTIDE SEQUENCE [LARGE SCALE GENOMIC DNA]</scope>
    <source>
        <strain evidence="6 7">AGMB01872</strain>
    </source>
</reference>
<dbReference type="InterPro" id="IPR003593">
    <property type="entry name" value="AAA+_ATPase"/>
</dbReference>
<evidence type="ECO:0000259" key="5">
    <source>
        <dbReference type="PROSITE" id="PS50893"/>
    </source>
</evidence>
<dbReference type="PROSITE" id="PS00211">
    <property type="entry name" value="ABC_TRANSPORTER_1"/>
    <property type="match status" value="2"/>
</dbReference>
<evidence type="ECO:0000256" key="4">
    <source>
        <dbReference type="SAM" id="Coils"/>
    </source>
</evidence>
<dbReference type="InterPro" id="IPR032781">
    <property type="entry name" value="ABC_tran_Xtn"/>
</dbReference>
<sequence length="638" mass="71877">MIQLSSVTIMRGVNTLLDEASCSIFPGQKVGIIGRNGCGKSTLFATIKGEVQIEKGNLQIPKGFKIASVAQQTPALEISALDYVKEGDLDLVELLKQKERAYQENNGEKIALIEDKLGIAGYWTLDSRAKILLHGLGFSDSEMSNKVKEFSGGWRMRLNLAKALIYKSDVLLLDEPTNHLDLDTIIFLENYLKNYEGTILCVSHDRDFLDTFCSHMLHFESLKLVMYTGNYSDYERLRAQRIANEKASRKKEEAALAHMQAFVDKFRYKASKAKQAQSMLKAIEKVKLTAITAEESPYHIRFFEPERTVDILADLKDLDCGYDNESVLKNINLMITKGDRIGLLGKNGQGKSTLIKTLCSVIPPVKGCVTLGKDIKIGYFAQHELDELDENLSALDNLKKLDPKALEKDLRSFLGGYSFSGDKAKAIVSTMSGGEQARLALAMVAYQKPNLLLLDEPTNHLDLDMREALTLALTSYPGALILVSHDRHLLEAIADKLWLIDEGRVSVFDGDLNDYQNYLNEKNREYKEKLSEQKAILQSSSAKEQSYKTKEQKKLEAQKRQALRPLKLEIEKIEKQIEKTKLEIKEIDDLLLDGSLYQTDSKKAQQMSIDRAALANCVEELELLWLEKQEELETAMNS</sequence>
<evidence type="ECO:0000313" key="7">
    <source>
        <dbReference type="Proteomes" id="UP000731465"/>
    </source>
</evidence>
<protein>
    <submittedName>
        <fullName evidence="6">ATP-binding cassette domain-containing protein</fullName>
    </submittedName>
</protein>
<dbReference type="PANTHER" id="PTHR19211:SF14">
    <property type="entry name" value="ATP-BINDING CASSETTE SUB-FAMILY F MEMBER 1"/>
    <property type="match status" value="1"/>
</dbReference>
<organism evidence="6 7">
    <name type="scientific">Succinivibrio faecicola</name>
    <dbReference type="NCBI Taxonomy" id="2820300"/>
    <lineage>
        <taxon>Bacteria</taxon>
        <taxon>Pseudomonadati</taxon>
        <taxon>Pseudomonadota</taxon>
        <taxon>Gammaproteobacteria</taxon>
        <taxon>Aeromonadales</taxon>
        <taxon>Succinivibrionaceae</taxon>
        <taxon>Succinivibrio</taxon>
    </lineage>
</organism>
<evidence type="ECO:0000256" key="3">
    <source>
        <dbReference type="ARBA" id="ARBA00022840"/>
    </source>
</evidence>
<evidence type="ECO:0000256" key="2">
    <source>
        <dbReference type="ARBA" id="ARBA00022741"/>
    </source>
</evidence>
<name>A0ABS7DDV2_9GAMM</name>
<proteinExistence type="predicted"/>
<dbReference type="SUPFAM" id="SSF52540">
    <property type="entry name" value="P-loop containing nucleoside triphosphate hydrolases"/>
    <property type="match status" value="2"/>
</dbReference>
<dbReference type="Gene3D" id="3.40.50.300">
    <property type="entry name" value="P-loop containing nucleotide triphosphate hydrolases"/>
    <property type="match status" value="2"/>
</dbReference>
<dbReference type="CDD" id="cd03221">
    <property type="entry name" value="ABCF_EF-3"/>
    <property type="match status" value="2"/>
</dbReference>
<dbReference type="InterPro" id="IPR027417">
    <property type="entry name" value="P-loop_NTPase"/>
</dbReference>
<dbReference type="NCBIfam" id="NF000355">
    <property type="entry name" value="ribo_prot_ABC_F"/>
    <property type="match status" value="1"/>
</dbReference>
<dbReference type="InterPro" id="IPR003439">
    <property type="entry name" value="ABC_transporter-like_ATP-bd"/>
</dbReference>
<dbReference type="PANTHER" id="PTHR19211">
    <property type="entry name" value="ATP-BINDING TRANSPORT PROTEIN-RELATED"/>
    <property type="match status" value="1"/>
</dbReference>
<dbReference type="InterPro" id="IPR050611">
    <property type="entry name" value="ABCF"/>
</dbReference>
<keyword evidence="1" id="KW-0677">Repeat</keyword>
<dbReference type="Pfam" id="PF12848">
    <property type="entry name" value="ABC_tran_Xtn"/>
    <property type="match status" value="1"/>
</dbReference>
<dbReference type="PROSITE" id="PS50893">
    <property type="entry name" value="ABC_TRANSPORTER_2"/>
    <property type="match status" value="2"/>
</dbReference>
<dbReference type="Proteomes" id="UP000731465">
    <property type="component" value="Unassembled WGS sequence"/>
</dbReference>
<evidence type="ECO:0000256" key="1">
    <source>
        <dbReference type="ARBA" id="ARBA00022737"/>
    </source>
</evidence>
<keyword evidence="3 6" id="KW-0067">ATP-binding</keyword>
<comment type="caution">
    <text evidence="6">The sequence shown here is derived from an EMBL/GenBank/DDBJ whole genome shotgun (WGS) entry which is preliminary data.</text>
</comment>
<dbReference type="InterPro" id="IPR017871">
    <property type="entry name" value="ABC_transporter-like_CS"/>
</dbReference>
<accession>A0ABS7DDV2</accession>
<gene>
    <name evidence="6" type="ORF">J5V48_00045</name>
</gene>
<dbReference type="GO" id="GO:0005524">
    <property type="term" value="F:ATP binding"/>
    <property type="evidence" value="ECO:0007669"/>
    <property type="project" value="UniProtKB-KW"/>
</dbReference>
<evidence type="ECO:0000313" key="6">
    <source>
        <dbReference type="EMBL" id="MBW7569286.1"/>
    </source>
</evidence>
<keyword evidence="4" id="KW-0175">Coiled coil</keyword>
<dbReference type="Pfam" id="PF00005">
    <property type="entry name" value="ABC_tran"/>
    <property type="match status" value="2"/>
</dbReference>
<keyword evidence="2" id="KW-0547">Nucleotide-binding</keyword>
<feature type="coiled-coil region" evidence="4">
    <location>
        <begin position="563"/>
        <end position="590"/>
    </location>
</feature>
<feature type="domain" description="ABC transporter" evidence="5">
    <location>
        <begin position="2"/>
        <end position="246"/>
    </location>
</feature>
<feature type="domain" description="ABC transporter" evidence="5">
    <location>
        <begin position="306"/>
        <end position="527"/>
    </location>
</feature>
<dbReference type="SMART" id="SM00382">
    <property type="entry name" value="AAA"/>
    <property type="match status" value="2"/>
</dbReference>
<dbReference type="EMBL" id="JAGFNY010000001">
    <property type="protein sequence ID" value="MBW7569286.1"/>
    <property type="molecule type" value="Genomic_DNA"/>
</dbReference>
<dbReference type="RefSeq" id="WP_219935667.1">
    <property type="nucleotide sequence ID" value="NZ_JAGFNY010000001.1"/>
</dbReference>